<gene>
    <name evidence="5" type="ORF">SAMN05877753_102266</name>
</gene>
<evidence type="ECO:0000313" key="6">
    <source>
        <dbReference type="Proteomes" id="UP000219546"/>
    </source>
</evidence>
<proteinExistence type="inferred from homology"/>
<keyword evidence="6" id="KW-1185">Reference proteome</keyword>
<sequence length="305" mass="33858">MTINYPKKVTIIEVGPRDGLQNEKQFVPTEIKAKFIETLFDSGVTEMEITSFVSPKWVPQMKDASEIVRASNSILKKKIVLVPNEKGIELALEQKCNALAVFVGVSDTFNKRNINKTTKESLDELIPRIKRLKQMGIFLRACISTAFYCPFEGKIEKAKVIELCRAFVDAGIDELSVADTIGMANPIECYDLFKDLKFLFPNTLITAHFHDTRKMALANIFASLQAGVDRFDSSAGGLGGCPFAPGATGNVATEDVVYMLNQMGIETGIDLKRLLAAIDLITSEMDRPLESGQYKLHLQERLKQA</sequence>
<dbReference type="PANTHER" id="PTHR42738:SF7">
    <property type="entry name" value="HYDROXYMETHYLGLUTARYL-COA LYASE"/>
    <property type="match status" value="1"/>
</dbReference>
<dbReference type="InterPro" id="IPR013785">
    <property type="entry name" value="Aldolase_TIM"/>
</dbReference>
<keyword evidence="2" id="KW-0479">Metal-binding</keyword>
<name>A0A285CLY0_9BACI</name>
<evidence type="ECO:0000256" key="2">
    <source>
        <dbReference type="ARBA" id="ARBA00022723"/>
    </source>
</evidence>
<dbReference type="PROSITE" id="PS50991">
    <property type="entry name" value="PYR_CT"/>
    <property type="match status" value="1"/>
</dbReference>
<evidence type="ECO:0000256" key="3">
    <source>
        <dbReference type="ARBA" id="ARBA00023239"/>
    </source>
</evidence>
<dbReference type="NCBIfam" id="NF004283">
    <property type="entry name" value="PRK05692.1"/>
    <property type="match status" value="1"/>
</dbReference>
<dbReference type="Gene3D" id="3.20.20.70">
    <property type="entry name" value="Aldolase class I"/>
    <property type="match status" value="1"/>
</dbReference>
<dbReference type="RefSeq" id="WP_097157459.1">
    <property type="nucleotide sequence ID" value="NZ_JBEPMQ010000001.1"/>
</dbReference>
<dbReference type="GO" id="GO:0006552">
    <property type="term" value="P:L-leucine catabolic process"/>
    <property type="evidence" value="ECO:0007669"/>
    <property type="project" value="TreeGrafter"/>
</dbReference>
<dbReference type="EMBL" id="OAOP01000002">
    <property type="protein sequence ID" value="SNX68058.1"/>
    <property type="molecule type" value="Genomic_DNA"/>
</dbReference>
<dbReference type="AlphaFoldDB" id="A0A285CLY0"/>
<evidence type="ECO:0000313" key="5">
    <source>
        <dbReference type="EMBL" id="SNX68058.1"/>
    </source>
</evidence>
<dbReference type="GO" id="GO:0046872">
    <property type="term" value="F:metal ion binding"/>
    <property type="evidence" value="ECO:0007669"/>
    <property type="project" value="UniProtKB-KW"/>
</dbReference>
<accession>A0A285CLY0</accession>
<organism evidence="5 6">
    <name type="scientific">Bacillus oleivorans</name>
    <dbReference type="NCBI Taxonomy" id="1448271"/>
    <lineage>
        <taxon>Bacteria</taxon>
        <taxon>Bacillati</taxon>
        <taxon>Bacillota</taxon>
        <taxon>Bacilli</taxon>
        <taxon>Bacillales</taxon>
        <taxon>Bacillaceae</taxon>
        <taxon>Bacillus</taxon>
    </lineage>
</organism>
<evidence type="ECO:0000259" key="4">
    <source>
        <dbReference type="PROSITE" id="PS50991"/>
    </source>
</evidence>
<comment type="similarity">
    <text evidence="1">Belongs to the HMG-CoA lyase family.</text>
</comment>
<dbReference type="InterPro" id="IPR043594">
    <property type="entry name" value="HMGL"/>
</dbReference>
<protein>
    <submittedName>
        <fullName evidence="5">Hydroxymethylglutaryl-CoA lyase</fullName>
    </submittedName>
</protein>
<dbReference type="CDD" id="cd07938">
    <property type="entry name" value="DRE_TIM_HMGL"/>
    <property type="match status" value="1"/>
</dbReference>
<dbReference type="GO" id="GO:0046951">
    <property type="term" value="P:ketone body biosynthetic process"/>
    <property type="evidence" value="ECO:0007669"/>
    <property type="project" value="TreeGrafter"/>
</dbReference>
<dbReference type="InterPro" id="IPR000891">
    <property type="entry name" value="PYR_CT"/>
</dbReference>
<reference evidence="5 6" key="1">
    <citation type="submission" date="2017-08" db="EMBL/GenBank/DDBJ databases">
        <authorList>
            <person name="de Groot N.N."/>
        </authorList>
    </citation>
    <scope>NUCLEOTIDE SEQUENCE [LARGE SCALE GENOMIC DNA]</scope>
    <source>
        <strain evidence="5 6">JC228</strain>
    </source>
</reference>
<dbReference type="Proteomes" id="UP000219546">
    <property type="component" value="Unassembled WGS sequence"/>
</dbReference>
<dbReference type="PANTHER" id="PTHR42738">
    <property type="entry name" value="HYDROXYMETHYLGLUTARYL-COA LYASE"/>
    <property type="match status" value="1"/>
</dbReference>
<dbReference type="OrthoDB" id="9784013at2"/>
<dbReference type="GO" id="GO:0004419">
    <property type="term" value="F:hydroxymethylglutaryl-CoA lyase activity"/>
    <property type="evidence" value="ECO:0007669"/>
    <property type="project" value="TreeGrafter"/>
</dbReference>
<keyword evidence="3 5" id="KW-0456">Lyase</keyword>
<evidence type="ECO:0000256" key="1">
    <source>
        <dbReference type="ARBA" id="ARBA00009405"/>
    </source>
</evidence>
<feature type="domain" description="Pyruvate carboxyltransferase" evidence="4">
    <location>
        <begin position="9"/>
        <end position="275"/>
    </location>
</feature>
<dbReference type="FunFam" id="3.20.20.70:FF:000071">
    <property type="entry name" value="Hydroxymethylglutaryl-CoA lyase"/>
    <property type="match status" value="1"/>
</dbReference>
<dbReference type="SUPFAM" id="SSF51569">
    <property type="entry name" value="Aldolase"/>
    <property type="match status" value="1"/>
</dbReference>
<dbReference type="Pfam" id="PF00682">
    <property type="entry name" value="HMGL-like"/>
    <property type="match status" value="1"/>
</dbReference>